<proteinExistence type="predicted"/>
<dbReference type="AlphaFoldDB" id="A0A917J005"/>
<keyword evidence="3" id="KW-0732">Signal</keyword>
<dbReference type="Gene3D" id="2.120.10.30">
    <property type="entry name" value="TolB, C-terminal domain"/>
    <property type="match status" value="1"/>
</dbReference>
<dbReference type="InterPro" id="IPR017996">
    <property type="entry name" value="MRJP/yellow-related"/>
</dbReference>
<dbReference type="InterPro" id="IPR013096">
    <property type="entry name" value="Cupin_2"/>
</dbReference>
<dbReference type="InterPro" id="IPR011042">
    <property type="entry name" value="6-blade_b-propeller_TolB-like"/>
</dbReference>
<dbReference type="PANTHER" id="PTHR10009:SF18">
    <property type="entry name" value="PROTEIN YELLOW-LIKE PROTEIN"/>
    <property type="match status" value="1"/>
</dbReference>
<reference evidence="5" key="2">
    <citation type="submission" date="2020-09" db="EMBL/GenBank/DDBJ databases">
        <authorList>
            <person name="Sun Q."/>
            <person name="Zhou Y."/>
        </authorList>
    </citation>
    <scope>NUCLEOTIDE SEQUENCE</scope>
    <source>
        <strain evidence="5">CGMCC 1.15290</strain>
    </source>
</reference>
<dbReference type="SUPFAM" id="SSF51182">
    <property type="entry name" value="RmlC-like cupins"/>
    <property type="match status" value="1"/>
</dbReference>
<evidence type="ECO:0000313" key="5">
    <source>
        <dbReference type="EMBL" id="GGH72911.1"/>
    </source>
</evidence>
<accession>A0A917J005</accession>
<evidence type="ECO:0000256" key="1">
    <source>
        <dbReference type="ARBA" id="ARBA00004613"/>
    </source>
</evidence>
<dbReference type="RefSeq" id="WP_188954371.1">
    <property type="nucleotide sequence ID" value="NZ_BMIB01000003.1"/>
</dbReference>
<dbReference type="InterPro" id="IPR011051">
    <property type="entry name" value="RmlC_Cupin_sf"/>
</dbReference>
<comment type="subcellular location">
    <subcellularLocation>
        <location evidence="1">Secreted</location>
    </subcellularLocation>
</comment>
<dbReference type="InterPro" id="IPR014710">
    <property type="entry name" value="RmlC-like_jellyroll"/>
</dbReference>
<dbReference type="Gene3D" id="2.60.120.10">
    <property type="entry name" value="Jelly Rolls"/>
    <property type="match status" value="1"/>
</dbReference>
<dbReference type="CDD" id="cd02238">
    <property type="entry name" value="cupin_KdgF"/>
    <property type="match status" value="1"/>
</dbReference>
<organism evidence="5 6">
    <name type="scientific">Filimonas zeae</name>
    <dbReference type="NCBI Taxonomy" id="1737353"/>
    <lineage>
        <taxon>Bacteria</taxon>
        <taxon>Pseudomonadati</taxon>
        <taxon>Bacteroidota</taxon>
        <taxon>Chitinophagia</taxon>
        <taxon>Chitinophagales</taxon>
        <taxon>Chitinophagaceae</taxon>
        <taxon>Filimonas</taxon>
    </lineage>
</organism>
<dbReference type="Pfam" id="PF03022">
    <property type="entry name" value="MRJP"/>
    <property type="match status" value="1"/>
</dbReference>
<dbReference type="EMBL" id="BMIB01000003">
    <property type="protein sequence ID" value="GGH72911.1"/>
    <property type="molecule type" value="Genomic_DNA"/>
</dbReference>
<feature type="domain" description="Cupin type-2" evidence="4">
    <location>
        <begin position="52"/>
        <end position="113"/>
    </location>
</feature>
<evidence type="ECO:0000259" key="4">
    <source>
        <dbReference type="Pfam" id="PF07883"/>
    </source>
</evidence>
<dbReference type="PANTHER" id="PTHR10009">
    <property type="entry name" value="PROTEIN YELLOW-RELATED"/>
    <property type="match status" value="1"/>
</dbReference>
<evidence type="ECO:0000256" key="3">
    <source>
        <dbReference type="SAM" id="SignalP"/>
    </source>
</evidence>
<comment type="caution">
    <text evidence="5">The sequence shown here is derived from an EMBL/GenBank/DDBJ whole genome shotgun (WGS) entry which is preliminary data.</text>
</comment>
<gene>
    <name evidence="5" type="ORF">GCM10011379_33850</name>
</gene>
<dbReference type="Proteomes" id="UP000627292">
    <property type="component" value="Unassembled WGS sequence"/>
</dbReference>
<evidence type="ECO:0000313" key="6">
    <source>
        <dbReference type="Proteomes" id="UP000627292"/>
    </source>
</evidence>
<reference evidence="5" key="1">
    <citation type="journal article" date="2014" name="Int. J. Syst. Evol. Microbiol.">
        <title>Complete genome sequence of Corynebacterium casei LMG S-19264T (=DSM 44701T), isolated from a smear-ripened cheese.</title>
        <authorList>
            <consortium name="US DOE Joint Genome Institute (JGI-PGF)"/>
            <person name="Walter F."/>
            <person name="Albersmeier A."/>
            <person name="Kalinowski J."/>
            <person name="Ruckert C."/>
        </authorList>
    </citation>
    <scope>NUCLEOTIDE SEQUENCE</scope>
    <source>
        <strain evidence="5">CGMCC 1.15290</strain>
    </source>
</reference>
<evidence type="ECO:0000256" key="2">
    <source>
        <dbReference type="ARBA" id="ARBA00022525"/>
    </source>
</evidence>
<keyword evidence="2" id="KW-0964">Secreted</keyword>
<sequence>MKNLLVAGVIALALPSFAQDVQHFKLNALPVKQVNALLTRSTISGEAGTIGYFTYQKGAVVPMHQHLNEQYSLITKGSVSVSIGGKEIIVKAGEGIIIPANVPHSFTALEDGTLDIDFFAPARMDWLAGTDNYYTATATTKDTATWNGHTTRPEMFATVSNAVGNISFTPRGELVYSHHPFFNPDIRVMKYDAENKRSTPFPNLAWNTPRSTDDQYLSSILGIRNDANGIIWMLDMGQRNNITPKLVGWNTRTDQLERIYYLPATALVPESQPNDMVVDTRHGVFVIADEGIGNGGDGSKASLIIVDMKTGAARRVLQGTRTTRPENTPTIISGKHLSVNHKDLLVGCDGITADASFEWLYYAPLNGKNLYRVRMEHLLNTQLTTSALDTLVETYATKPNNGGLSIDVEGNLYLTSMETNSVTVILAKDRSAHLLVADDNLLWPDGVSYNAADGYMYVSAAQVHLGAVFNKGQNKAKAPFYIYRFKPLAAGVPYK</sequence>
<keyword evidence="6" id="KW-1185">Reference proteome</keyword>
<protein>
    <recommendedName>
        <fullName evidence="4">Cupin type-2 domain-containing protein</fullName>
    </recommendedName>
</protein>
<dbReference type="SUPFAM" id="SSF101898">
    <property type="entry name" value="NHL repeat"/>
    <property type="match status" value="1"/>
</dbReference>
<feature type="chain" id="PRO_5037965330" description="Cupin type-2 domain-containing protein" evidence="3">
    <location>
        <begin position="19"/>
        <end position="495"/>
    </location>
</feature>
<name>A0A917J005_9BACT</name>
<dbReference type="GO" id="GO:0005576">
    <property type="term" value="C:extracellular region"/>
    <property type="evidence" value="ECO:0007669"/>
    <property type="project" value="UniProtKB-SubCell"/>
</dbReference>
<feature type="signal peptide" evidence="3">
    <location>
        <begin position="1"/>
        <end position="18"/>
    </location>
</feature>
<dbReference type="Pfam" id="PF07883">
    <property type="entry name" value="Cupin_2"/>
    <property type="match status" value="1"/>
</dbReference>